<dbReference type="InterPro" id="IPR008927">
    <property type="entry name" value="6-PGluconate_DH-like_C_sf"/>
</dbReference>
<keyword evidence="7" id="KW-1185">Reference proteome</keyword>
<dbReference type="Pfam" id="PF14833">
    <property type="entry name" value="NAD_binding_11"/>
    <property type="match status" value="1"/>
</dbReference>
<dbReference type="Proteomes" id="UP001596060">
    <property type="component" value="Unassembled WGS sequence"/>
</dbReference>
<evidence type="ECO:0000313" key="6">
    <source>
        <dbReference type="EMBL" id="MFC5507352.1"/>
    </source>
</evidence>
<dbReference type="EMBL" id="JBHSLU010000063">
    <property type="protein sequence ID" value="MFC5507352.1"/>
    <property type="molecule type" value="Genomic_DNA"/>
</dbReference>
<dbReference type="InterPro" id="IPR013328">
    <property type="entry name" value="6PGD_dom2"/>
</dbReference>
<dbReference type="InterPro" id="IPR006115">
    <property type="entry name" value="6PGDH_NADP-bd"/>
</dbReference>
<dbReference type="PANTHER" id="PTHR43060:SF15">
    <property type="entry name" value="3-HYDROXYISOBUTYRATE DEHYDROGENASE-LIKE 1, MITOCHONDRIAL-RELATED"/>
    <property type="match status" value="1"/>
</dbReference>
<dbReference type="GO" id="GO:0016491">
    <property type="term" value="F:oxidoreductase activity"/>
    <property type="evidence" value="ECO:0007669"/>
    <property type="project" value="UniProtKB-KW"/>
</dbReference>
<dbReference type="PANTHER" id="PTHR43060">
    <property type="entry name" value="3-HYDROXYISOBUTYRATE DEHYDROGENASE-LIKE 1, MITOCHONDRIAL-RELATED"/>
    <property type="match status" value="1"/>
</dbReference>
<dbReference type="RefSeq" id="WP_066725305.1">
    <property type="nucleotide sequence ID" value="NZ_JBHSLU010000063.1"/>
</dbReference>
<evidence type="ECO:0000259" key="5">
    <source>
        <dbReference type="Pfam" id="PF14833"/>
    </source>
</evidence>
<dbReference type="SUPFAM" id="SSF51735">
    <property type="entry name" value="NAD(P)-binding Rossmann-fold domains"/>
    <property type="match status" value="1"/>
</dbReference>
<evidence type="ECO:0000256" key="3">
    <source>
        <dbReference type="ARBA" id="ARBA00023027"/>
    </source>
</evidence>
<dbReference type="PIRSF" id="PIRSF000103">
    <property type="entry name" value="HIBADH"/>
    <property type="match status" value="1"/>
</dbReference>
<gene>
    <name evidence="6" type="ORF">ACFPN9_19095</name>
</gene>
<feature type="domain" description="3-hydroxyisobutyrate dehydrogenase-like NAD-binding" evidence="5">
    <location>
        <begin position="171"/>
        <end position="291"/>
    </location>
</feature>
<dbReference type="InterPro" id="IPR002204">
    <property type="entry name" value="3-OH-isobutyrate_DH-rel_CS"/>
</dbReference>
<sequence>MPDSASSPAPIAFIGLGQMGLPMVRRLIAAGFTVRGADPAEAPRQALVEAGGLAFADAKEAAEGAGILITMLPNGRIVRDVLLGAGAAGALAKGALVIDMSSSAPTDTVSLAADLVPLGLPLIDAPVSGGVKRAIDGSLAIMAGGPAEAVERARPVLAAMGKSIFATGPIGSGHAMKALNNYVSAAGLVAACEALLVGGRFGLAPETIVDVLNASTGRNNSTEVKMKPFVISEAFNSGFSLALMAKDLRIAADLADHLELPLPQIQSVATLWEAAKCGLGAQADHTEIHRHLQALAASGPRG</sequence>
<dbReference type="Pfam" id="PF03446">
    <property type="entry name" value="NAD_binding_2"/>
    <property type="match status" value="1"/>
</dbReference>
<feature type="domain" description="6-phosphogluconate dehydrogenase NADP-binding" evidence="4">
    <location>
        <begin position="11"/>
        <end position="168"/>
    </location>
</feature>
<protein>
    <submittedName>
        <fullName evidence="6">NAD(P)-dependent oxidoreductase</fullName>
        <ecNumber evidence="6">1.1.-.-</ecNumber>
    </submittedName>
</protein>
<dbReference type="SUPFAM" id="SSF48179">
    <property type="entry name" value="6-phosphogluconate dehydrogenase C-terminal domain-like"/>
    <property type="match status" value="1"/>
</dbReference>
<dbReference type="InterPro" id="IPR036291">
    <property type="entry name" value="NAD(P)-bd_dom_sf"/>
</dbReference>
<dbReference type="InterPro" id="IPR015815">
    <property type="entry name" value="HIBADH-related"/>
</dbReference>
<organism evidence="6 7">
    <name type="scientific">Bosea massiliensis</name>
    <dbReference type="NCBI Taxonomy" id="151419"/>
    <lineage>
        <taxon>Bacteria</taxon>
        <taxon>Pseudomonadati</taxon>
        <taxon>Pseudomonadota</taxon>
        <taxon>Alphaproteobacteria</taxon>
        <taxon>Hyphomicrobiales</taxon>
        <taxon>Boseaceae</taxon>
        <taxon>Bosea</taxon>
    </lineage>
</organism>
<evidence type="ECO:0000313" key="7">
    <source>
        <dbReference type="Proteomes" id="UP001596060"/>
    </source>
</evidence>
<accession>A0ABW0P7D7</accession>
<dbReference type="PROSITE" id="PS00895">
    <property type="entry name" value="3_HYDROXYISOBUT_DH"/>
    <property type="match status" value="1"/>
</dbReference>
<name>A0ABW0P7D7_9HYPH</name>
<keyword evidence="3" id="KW-0520">NAD</keyword>
<comment type="caution">
    <text evidence="6">The sequence shown here is derived from an EMBL/GenBank/DDBJ whole genome shotgun (WGS) entry which is preliminary data.</text>
</comment>
<comment type="similarity">
    <text evidence="1">Belongs to the HIBADH-related family.</text>
</comment>
<dbReference type="EC" id="1.1.-.-" evidence="6"/>
<evidence type="ECO:0000256" key="1">
    <source>
        <dbReference type="ARBA" id="ARBA00009080"/>
    </source>
</evidence>
<dbReference type="InterPro" id="IPR029154">
    <property type="entry name" value="HIBADH-like_NADP-bd"/>
</dbReference>
<keyword evidence="2 6" id="KW-0560">Oxidoreductase</keyword>
<evidence type="ECO:0000256" key="2">
    <source>
        <dbReference type="ARBA" id="ARBA00023002"/>
    </source>
</evidence>
<dbReference type="Gene3D" id="1.10.1040.10">
    <property type="entry name" value="N-(1-d-carboxylethyl)-l-norvaline Dehydrogenase, domain 2"/>
    <property type="match status" value="1"/>
</dbReference>
<dbReference type="Gene3D" id="3.40.50.720">
    <property type="entry name" value="NAD(P)-binding Rossmann-like Domain"/>
    <property type="match status" value="1"/>
</dbReference>
<evidence type="ECO:0000259" key="4">
    <source>
        <dbReference type="Pfam" id="PF03446"/>
    </source>
</evidence>
<proteinExistence type="inferred from homology"/>
<reference evidence="7" key="1">
    <citation type="journal article" date="2019" name="Int. J. Syst. Evol. Microbiol.">
        <title>The Global Catalogue of Microorganisms (GCM) 10K type strain sequencing project: providing services to taxonomists for standard genome sequencing and annotation.</title>
        <authorList>
            <consortium name="The Broad Institute Genomics Platform"/>
            <consortium name="The Broad Institute Genome Sequencing Center for Infectious Disease"/>
            <person name="Wu L."/>
            <person name="Ma J."/>
        </authorList>
    </citation>
    <scope>NUCLEOTIDE SEQUENCE [LARGE SCALE GENOMIC DNA]</scope>
    <source>
        <strain evidence="7">CCUG 43117</strain>
    </source>
</reference>